<dbReference type="GO" id="GO:0016020">
    <property type="term" value="C:membrane"/>
    <property type="evidence" value="ECO:0007669"/>
    <property type="project" value="UniProtKB-SubCell"/>
</dbReference>
<feature type="region of interest" description="Disordered" evidence="6">
    <location>
        <begin position="318"/>
        <end position="343"/>
    </location>
</feature>
<reference evidence="9 10" key="1">
    <citation type="submission" date="2016-07" db="EMBL/GenBank/DDBJ databases">
        <title>Pervasive Adenine N6-methylation of Active Genes in Fungi.</title>
        <authorList>
            <consortium name="DOE Joint Genome Institute"/>
            <person name="Mondo S.J."/>
            <person name="Dannebaum R.O."/>
            <person name="Kuo R.C."/>
            <person name="Labutti K."/>
            <person name="Haridas S."/>
            <person name="Kuo A."/>
            <person name="Salamov A."/>
            <person name="Ahrendt S.R."/>
            <person name="Lipzen A."/>
            <person name="Sullivan W."/>
            <person name="Andreopoulos W.B."/>
            <person name="Clum A."/>
            <person name="Lindquist E."/>
            <person name="Daum C."/>
            <person name="Ramamoorthy G.K."/>
            <person name="Gryganskyi A."/>
            <person name="Culley D."/>
            <person name="Magnuson J.K."/>
            <person name="James T.Y."/>
            <person name="O'Malley M.A."/>
            <person name="Stajich J.E."/>
            <person name="Spatafora J.W."/>
            <person name="Visel A."/>
            <person name="Grigoriev I.V."/>
        </authorList>
    </citation>
    <scope>NUCLEOTIDE SEQUENCE [LARGE SCALE GENOMIC DNA]</scope>
    <source>
        <strain evidence="9 10">CBS 129021</strain>
    </source>
</reference>
<gene>
    <name evidence="9" type="ORF">BCR38DRAFT_436705</name>
</gene>
<dbReference type="InterPro" id="IPR049326">
    <property type="entry name" value="Rhodopsin_dom_fungi"/>
</dbReference>
<evidence type="ECO:0000256" key="5">
    <source>
        <dbReference type="ARBA" id="ARBA00038359"/>
    </source>
</evidence>
<dbReference type="InParanoid" id="A0A1Y2DW74"/>
<feature type="transmembrane region" description="Helical" evidence="7">
    <location>
        <begin position="88"/>
        <end position="107"/>
    </location>
</feature>
<dbReference type="Proteomes" id="UP000193689">
    <property type="component" value="Unassembled WGS sequence"/>
</dbReference>
<feature type="transmembrane region" description="Helical" evidence="7">
    <location>
        <begin position="212"/>
        <end position="232"/>
    </location>
</feature>
<proteinExistence type="inferred from homology"/>
<evidence type="ECO:0000256" key="7">
    <source>
        <dbReference type="SAM" id="Phobius"/>
    </source>
</evidence>
<evidence type="ECO:0000256" key="4">
    <source>
        <dbReference type="ARBA" id="ARBA00023136"/>
    </source>
</evidence>
<dbReference type="PANTHER" id="PTHR33048:SF31">
    <property type="entry name" value="INTEGRAL MEMBRANE PROTEIN"/>
    <property type="match status" value="1"/>
</dbReference>
<evidence type="ECO:0000256" key="6">
    <source>
        <dbReference type="SAM" id="MobiDB-lite"/>
    </source>
</evidence>
<evidence type="ECO:0000256" key="3">
    <source>
        <dbReference type="ARBA" id="ARBA00022989"/>
    </source>
</evidence>
<feature type="transmembrane region" description="Helical" evidence="7">
    <location>
        <begin position="176"/>
        <end position="200"/>
    </location>
</feature>
<dbReference type="PANTHER" id="PTHR33048">
    <property type="entry name" value="PTH11-LIKE INTEGRAL MEMBRANE PROTEIN (AFU_ORTHOLOGUE AFUA_5G11245)"/>
    <property type="match status" value="1"/>
</dbReference>
<protein>
    <recommendedName>
        <fullName evidence="8">Rhodopsin domain-containing protein</fullName>
    </recommendedName>
</protein>
<dbReference type="InterPro" id="IPR052337">
    <property type="entry name" value="SAT4-like"/>
</dbReference>
<feature type="transmembrane region" description="Helical" evidence="7">
    <location>
        <begin position="128"/>
        <end position="147"/>
    </location>
</feature>
<evidence type="ECO:0000256" key="1">
    <source>
        <dbReference type="ARBA" id="ARBA00004141"/>
    </source>
</evidence>
<evidence type="ECO:0000313" key="10">
    <source>
        <dbReference type="Proteomes" id="UP000193689"/>
    </source>
</evidence>
<comment type="subcellular location">
    <subcellularLocation>
        <location evidence="1">Membrane</location>
        <topology evidence="1">Multi-pass membrane protein</topology>
    </subcellularLocation>
</comment>
<accession>A0A1Y2DW74</accession>
<keyword evidence="4 7" id="KW-0472">Membrane</keyword>
<feature type="transmembrane region" description="Helical" evidence="7">
    <location>
        <begin position="44"/>
        <end position="68"/>
    </location>
</feature>
<feature type="domain" description="Rhodopsin" evidence="8">
    <location>
        <begin position="28"/>
        <end position="275"/>
    </location>
</feature>
<evidence type="ECO:0000259" key="8">
    <source>
        <dbReference type="Pfam" id="PF20684"/>
    </source>
</evidence>
<comment type="caution">
    <text evidence="9">The sequence shown here is derived from an EMBL/GenBank/DDBJ whole genome shotgun (WGS) entry which is preliminary data.</text>
</comment>
<comment type="similarity">
    <text evidence="5">Belongs to the SAT4 family.</text>
</comment>
<evidence type="ECO:0000256" key="2">
    <source>
        <dbReference type="ARBA" id="ARBA00022692"/>
    </source>
</evidence>
<dbReference type="AlphaFoldDB" id="A0A1Y2DW74"/>
<dbReference type="GeneID" id="63776686"/>
<keyword evidence="3 7" id="KW-1133">Transmembrane helix</keyword>
<keyword evidence="10" id="KW-1185">Reference proteome</keyword>
<dbReference type="OrthoDB" id="3936451at2759"/>
<dbReference type="EMBL" id="MCFJ01000008">
    <property type="protein sequence ID" value="ORY63386.1"/>
    <property type="molecule type" value="Genomic_DNA"/>
</dbReference>
<name>A0A1Y2DW74_9PEZI</name>
<keyword evidence="2 7" id="KW-0812">Transmembrane</keyword>
<feature type="compositionally biased region" description="Polar residues" evidence="6">
    <location>
        <begin position="331"/>
        <end position="343"/>
    </location>
</feature>
<dbReference type="STRING" id="1141098.A0A1Y2DW74"/>
<dbReference type="Pfam" id="PF20684">
    <property type="entry name" value="Fung_rhodopsin"/>
    <property type="match status" value="1"/>
</dbReference>
<feature type="transmembrane region" description="Helical" evidence="7">
    <location>
        <begin position="244"/>
        <end position="269"/>
    </location>
</feature>
<dbReference type="RefSeq" id="XP_040715043.1">
    <property type="nucleotide sequence ID" value="XM_040860474.1"/>
</dbReference>
<organism evidence="9 10">
    <name type="scientific">Pseudomassariella vexata</name>
    <dbReference type="NCBI Taxonomy" id="1141098"/>
    <lineage>
        <taxon>Eukaryota</taxon>
        <taxon>Fungi</taxon>
        <taxon>Dikarya</taxon>
        <taxon>Ascomycota</taxon>
        <taxon>Pezizomycotina</taxon>
        <taxon>Sordariomycetes</taxon>
        <taxon>Xylariomycetidae</taxon>
        <taxon>Amphisphaeriales</taxon>
        <taxon>Pseudomassariaceae</taxon>
        <taxon>Pseudomassariella</taxon>
    </lineage>
</organism>
<feature type="transmembrane region" description="Helical" evidence="7">
    <location>
        <begin position="12"/>
        <end position="32"/>
    </location>
</feature>
<sequence length="377" mass="41728">MAIFLDDAPHVAGTVITLTTLAYLTFGLRVYCRVTRQSWGIEDWLMTAAAFPFAMLSIACLVSSFNGIGIHAWRLDQDENQKYKKQGLFWFFLFEVFYCVSIIPIKLSISFMLVRIAQNRKIYVYSQYGMMGIFTTMNLIAALYIIFQCNPVAAAWDTDLLIKGGKCNDPVILADIYYATTAVNIVTDWFTALLPIPLLWNVKLNLNAKLSVAAILGLGVFASLSACIRLKYTVNLTNSNDYLFGLSNIVIWGYAENGTGMFVGCVATLRPLFRRALNLGGSDTKSFGGPSAQKTPNGFPSQSRRTYFKSGDTSYEMSTVNSTREKKGPLTSITTGGQDEMTSISSEEENKVDFQKDGVLCSLSGILVSRQVNITHT</sequence>
<evidence type="ECO:0000313" key="9">
    <source>
        <dbReference type="EMBL" id="ORY63386.1"/>
    </source>
</evidence>